<dbReference type="KEGG" id="nan:AArc1_3471"/>
<dbReference type="EMBL" id="CP027033">
    <property type="protein sequence ID" value="AXR83501.1"/>
    <property type="molecule type" value="Genomic_DNA"/>
</dbReference>
<dbReference type="Proteomes" id="UP000258613">
    <property type="component" value="Chromosome"/>
</dbReference>
<reference evidence="5" key="1">
    <citation type="submission" date="2017-10" db="EMBL/GenBank/DDBJ databases">
        <title>Phenotypic and genomic properties of facultatively anaerobic sulfur-reducing natronoarchaea from hypersaline soda lakes.</title>
        <authorList>
            <person name="Sorokin D.Y."/>
            <person name="Kublanov I.V."/>
            <person name="Roman P."/>
            <person name="Sinninghe Damste J.S."/>
            <person name="Golyshin P.N."/>
            <person name="Rojo D."/>
            <person name="Ciordia S."/>
            <person name="Mena Md.C."/>
            <person name="Ferrer M."/>
            <person name="Messina E."/>
            <person name="Smedile F."/>
            <person name="La Spada G."/>
            <person name="La Cono V."/>
            <person name="Yakimov M.M."/>
        </authorList>
    </citation>
    <scope>NUCLEOTIDE SEQUENCE [LARGE SCALE GENOMIC DNA]</scope>
    <source>
        <strain evidence="5">AArc1</strain>
    </source>
</reference>
<keyword evidence="4" id="KW-1185">Reference proteome</keyword>
<proteinExistence type="predicted"/>
<reference evidence="4" key="2">
    <citation type="submission" date="2018-02" db="EMBL/GenBank/DDBJ databases">
        <title>Phenotypic and genomic properties of facultatively anaerobic sulfur-reducing natronoarchaea from hypersaline soda lakes.</title>
        <authorList>
            <person name="Sorokin D.Y."/>
            <person name="Kublanov I.V."/>
            <person name="Roman P."/>
            <person name="Sinninghe Damste J.S."/>
            <person name="Golyshin P.N."/>
            <person name="Rojo D."/>
            <person name="Ciordia S."/>
            <person name="Mena M.D.C."/>
            <person name="Ferrer M."/>
            <person name="Messina E."/>
            <person name="Smedile F."/>
            <person name="La Spada G."/>
            <person name="La Cono V."/>
            <person name="Yakimov M.M."/>
        </authorList>
    </citation>
    <scope>NUCLEOTIDE SEQUENCE [LARGE SCALE GENOMIC DNA]</scope>
    <source>
        <strain evidence="4">AArc-Mg</strain>
    </source>
</reference>
<dbReference type="KEGG" id="nag:AArcMg_3528"/>
<name>A0A346PVF6_9EURY</name>
<evidence type="ECO:0000313" key="4">
    <source>
        <dbReference type="Proteomes" id="UP000258613"/>
    </source>
</evidence>
<evidence type="ECO:0000313" key="5">
    <source>
        <dbReference type="Proteomes" id="UP000258707"/>
    </source>
</evidence>
<feature type="region of interest" description="Disordered" evidence="1">
    <location>
        <begin position="16"/>
        <end position="54"/>
    </location>
</feature>
<evidence type="ECO:0000256" key="1">
    <source>
        <dbReference type="SAM" id="MobiDB-lite"/>
    </source>
</evidence>
<protein>
    <submittedName>
        <fullName evidence="3">Uncharacterized protein</fullName>
    </submittedName>
</protein>
<sequence>MGPRVLGRYIALSMAEDSRTDKKTGGPTMEAVTRVEPEPPSPMTSDDGSMAEPG</sequence>
<dbReference type="AlphaFoldDB" id="A0A346PVF6"/>
<gene>
    <name evidence="2" type="ORF">AArc1_3471</name>
    <name evidence="3" type="ORF">AArcMg_3528</name>
</gene>
<reference evidence="3" key="3">
    <citation type="journal article" date="2019" name="Int. J. Syst. Evol. Microbiol.">
        <title>Natronolimnobius sulfurireducens sp. nov. and Halalkaliarchaeum desulfuricum gen. nov., sp. nov., the first sulfur-respiring alkaliphilic haloarchaea from hypersaline alkaline lakes.</title>
        <authorList>
            <person name="Sorokin D.Y."/>
            <person name="Yakimov M."/>
            <person name="Messina E."/>
            <person name="Merkel A.Y."/>
            <person name="Bale N.J."/>
            <person name="Sinninghe Damste J.S."/>
        </authorList>
    </citation>
    <scope>NUCLEOTIDE SEQUENCE</scope>
    <source>
        <strain evidence="3">AArc-Mg</strain>
        <strain evidence="2">AArc1</strain>
    </source>
</reference>
<accession>A0A346PJR8</accession>
<dbReference type="EMBL" id="CP024047">
    <property type="protein sequence ID" value="AXR79763.1"/>
    <property type="molecule type" value="Genomic_DNA"/>
</dbReference>
<dbReference type="Proteomes" id="UP000258707">
    <property type="component" value="Chromosome"/>
</dbReference>
<evidence type="ECO:0000313" key="3">
    <source>
        <dbReference type="EMBL" id="AXR83501.1"/>
    </source>
</evidence>
<organism evidence="3 4">
    <name type="scientific">Natrarchaeobaculum sulfurireducens</name>
    <dbReference type="NCBI Taxonomy" id="2044521"/>
    <lineage>
        <taxon>Archaea</taxon>
        <taxon>Methanobacteriati</taxon>
        <taxon>Methanobacteriota</taxon>
        <taxon>Stenosarchaea group</taxon>
        <taxon>Halobacteria</taxon>
        <taxon>Halobacteriales</taxon>
        <taxon>Natrialbaceae</taxon>
        <taxon>Natrarchaeobaculum</taxon>
    </lineage>
</organism>
<accession>A0A346PVF6</accession>
<evidence type="ECO:0000313" key="2">
    <source>
        <dbReference type="EMBL" id="AXR79763.1"/>
    </source>
</evidence>